<dbReference type="RefSeq" id="WP_407340506.1">
    <property type="nucleotide sequence ID" value="NZ_CP136862.1"/>
</dbReference>
<evidence type="ECO:0000313" key="3">
    <source>
        <dbReference type="EMBL" id="WOJ90917.1"/>
    </source>
</evidence>
<gene>
    <name evidence="3" type="primary">arfB</name>
    <name evidence="3" type="ORF">RZS28_06430</name>
</gene>
<feature type="compositionally biased region" description="Basic and acidic residues" evidence="1">
    <location>
        <begin position="123"/>
        <end position="133"/>
    </location>
</feature>
<organism evidence="3 4">
    <name type="scientific">Methylocapsa polymorpha</name>
    <dbReference type="NCBI Taxonomy" id="3080828"/>
    <lineage>
        <taxon>Bacteria</taxon>
        <taxon>Pseudomonadati</taxon>
        <taxon>Pseudomonadota</taxon>
        <taxon>Alphaproteobacteria</taxon>
        <taxon>Hyphomicrobiales</taxon>
        <taxon>Beijerinckiaceae</taxon>
        <taxon>Methylocapsa</taxon>
    </lineage>
</organism>
<sequence length="140" mass="15485">MARIAVTPEISIDEAELAFSFARAGGPGGQNVNKVETAAQLRFDVTNSASLSEAVKRRLERLAGSRLTKDGVLVIFAQTQRSQDLNRQEALARLLRLIATAAEKPKPRIKTRPTLAARKRRVESKVRRGETKRLRTAPPE</sequence>
<dbReference type="EMBL" id="CP136862">
    <property type="protein sequence ID" value="WOJ90917.1"/>
    <property type="molecule type" value="Genomic_DNA"/>
</dbReference>
<proteinExistence type="predicted"/>
<feature type="domain" description="Prokaryotic-type class I peptide chain release factors" evidence="2">
    <location>
        <begin position="9"/>
        <end position="135"/>
    </location>
</feature>
<dbReference type="GO" id="GO:0004045">
    <property type="term" value="F:peptidyl-tRNA hydrolase activity"/>
    <property type="evidence" value="ECO:0007669"/>
    <property type="project" value="UniProtKB-EC"/>
</dbReference>
<keyword evidence="4" id="KW-1185">Reference proteome</keyword>
<feature type="compositionally biased region" description="Basic residues" evidence="1">
    <location>
        <begin position="107"/>
        <end position="122"/>
    </location>
</feature>
<evidence type="ECO:0000256" key="1">
    <source>
        <dbReference type="SAM" id="MobiDB-lite"/>
    </source>
</evidence>
<feature type="region of interest" description="Disordered" evidence="1">
    <location>
        <begin position="105"/>
        <end position="140"/>
    </location>
</feature>
<dbReference type="PANTHER" id="PTHR47814">
    <property type="entry name" value="PEPTIDYL-TRNA HYDROLASE ARFB"/>
    <property type="match status" value="1"/>
</dbReference>
<dbReference type="SUPFAM" id="SSF110916">
    <property type="entry name" value="Peptidyl-tRNA hydrolase domain-like"/>
    <property type="match status" value="1"/>
</dbReference>
<protein>
    <submittedName>
        <fullName evidence="3">Alternative ribosome rescue aminoacyl-tRNA hydrolase ArfB</fullName>
        <ecNumber evidence="3">3.1.1.29</ecNumber>
    </submittedName>
</protein>
<accession>A0ABZ0HVW4</accession>
<keyword evidence="3" id="KW-0378">Hydrolase</keyword>
<dbReference type="NCBIfam" id="NF006718">
    <property type="entry name" value="PRK09256.1"/>
    <property type="match status" value="1"/>
</dbReference>
<dbReference type="Pfam" id="PF00472">
    <property type="entry name" value="RF-1"/>
    <property type="match status" value="1"/>
</dbReference>
<dbReference type="PANTHER" id="PTHR47814:SF1">
    <property type="entry name" value="PEPTIDYL-TRNA HYDROLASE ARFB"/>
    <property type="match status" value="1"/>
</dbReference>
<dbReference type="EC" id="3.1.1.29" evidence="3"/>
<name>A0ABZ0HVW4_9HYPH</name>
<evidence type="ECO:0000313" key="4">
    <source>
        <dbReference type="Proteomes" id="UP001626536"/>
    </source>
</evidence>
<dbReference type="Gene3D" id="3.30.160.20">
    <property type="match status" value="1"/>
</dbReference>
<evidence type="ECO:0000259" key="2">
    <source>
        <dbReference type="Pfam" id="PF00472"/>
    </source>
</evidence>
<dbReference type="Proteomes" id="UP001626536">
    <property type="component" value="Chromosome"/>
</dbReference>
<reference evidence="3 4" key="1">
    <citation type="submission" date="2023-10" db="EMBL/GenBank/DDBJ databases">
        <title>Novel methanotroph of the genus Methylocapsa from a subarctic wetland.</title>
        <authorList>
            <person name="Belova S.E."/>
            <person name="Oshkin I.Y."/>
            <person name="Miroshnikov K."/>
            <person name="Dedysh S.N."/>
        </authorList>
    </citation>
    <scope>NUCLEOTIDE SEQUENCE [LARGE SCALE GENOMIC DNA]</scope>
    <source>
        <strain evidence="3 4">RX1</strain>
    </source>
</reference>
<dbReference type="InterPro" id="IPR000352">
    <property type="entry name" value="Pep_chain_release_fac_I"/>
</dbReference>